<dbReference type="InterPro" id="IPR030228">
    <property type="entry name" value="Gpn3"/>
</dbReference>
<dbReference type="InterPro" id="IPR027417">
    <property type="entry name" value="P-loop_NTPase"/>
</dbReference>
<proteinExistence type="inferred from homology"/>
<dbReference type="GO" id="GO:0005525">
    <property type="term" value="F:GTP binding"/>
    <property type="evidence" value="ECO:0007669"/>
    <property type="project" value="UniProtKB-KW"/>
</dbReference>
<dbReference type="KEGG" id="tsep:108755731"/>
<organism evidence="8 9">
    <name type="scientific">Trachymyrmex septentrionalis</name>
    <dbReference type="NCBI Taxonomy" id="34720"/>
    <lineage>
        <taxon>Eukaryota</taxon>
        <taxon>Metazoa</taxon>
        <taxon>Ecdysozoa</taxon>
        <taxon>Arthropoda</taxon>
        <taxon>Hexapoda</taxon>
        <taxon>Insecta</taxon>
        <taxon>Pterygota</taxon>
        <taxon>Neoptera</taxon>
        <taxon>Endopterygota</taxon>
        <taxon>Hymenoptera</taxon>
        <taxon>Apocrita</taxon>
        <taxon>Aculeata</taxon>
        <taxon>Formicoidea</taxon>
        <taxon>Formicidae</taxon>
        <taxon>Myrmicinae</taxon>
        <taxon>Trachymyrmex</taxon>
    </lineage>
</organism>
<dbReference type="OrthoDB" id="5839at2759"/>
<dbReference type="AlphaFoldDB" id="A0A195ERG8"/>
<keyword evidence="4 7" id="KW-0547">Nucleotide-binding</keyword>
<dbReference type="Pfam" id="PF03029">
    <property type="entry name" value="ATP_bind_1"/>
    <property type="match status" value="1"/>
</dbReference>
<comment type="function">
    <text evidence="7">Small GTPase required for proper nuclear import of RNA polymerase II and III (RNAPII and RNAPIII). May act at an RNAP assembly step prior to nuclear import.</text>
</comment>
<evidence type="ECO:0000256" key="4">
    <source>
        <dbReference type="ARBA" id="ARBA00022741"/>
    </source>
</evidence>
<reference evidence="8 9" key="1">
    <citation type="submission" date="2016-03" db="EMBL/GenBank/DDBJ databases">
        <title>Trachymyrmex septentrionalis WGS genome.</title>
        <authorList>
            <person name="Nygaard S."/>
            <person name="Hu H."/>
            <person name="Boomsma J."/>
            <person name="Zhang G."/>
        </authorList>
    </citation>
    <scope>NUCLEOTIDE SEQUENCE [LARGE SCALE GENOMIC DNA]</scope>
    <source>
        <strain evidence="8">Tsep2-gDNA-1</strain>
        <tissue evidence="8">Whole body</tissue>
    </source>
</reference>
<evidence type="ECO:0000313" key="8">
    <source>
        <dbReference type="EMBL" id="KYN30818.1"/>
    </source>
</evidence>
<dbReference type="GO" id="GO:0003924">
    <property type="term" value="F:GTPase activity"/>
    <property type="evidence" value="ECO:0007669"/>
    <property type="project" value="TreeGrafter"/>
</dbReference>
<evidence type="ECO:0000256" key="1">
    <source>
        <dbReference type="ARBA" id="ARBA00002411"/>
    </source>
</evidence>
<dbReference type="PANTHER" id="PTHR21231:SF7">
    <property type="entry name" value="GPN-LOOP GTPASE 3"/>
    <property type="match status" value="1"/>
</dbReference>
<sequence>MRYAQLVMGPAGSGKSTYCSVMQRHAVDSRKTVDIVNLDPAAEYFNYEPLADIRDLIQLDDTMEDDEFNFGPNGGLVFCMEYLVENSSWLEEKLGDVDDDYIIFDCPGQIELYTHMTVIRELIATLQKLNFRICGVFLIDVQFMIDASKFISGTLAALSVMINLEIPHINILSKMDLISKSARKKLDSYFDPDPHSLLDAEEDPWNEKYRSLTENIGKIIADYSLVRFLPLNIKNEESIADIKLTIDNTIQYGEDEDIKVKDFDGPEDNELNES</sequence>
<dbReference type="PANTHER" id="PTHR21231">
    <property type="entry name" value="XPA-BINDING PROTEIN 1-RELATED"/>
    <property type="match status" value="1"/>
</dbReference>
<keyword evidence="6 7" id="KW-0342">GTP-binding</keyword>
<dbReference type="STRING" id="34720.A0A195ERG8"/>
<dbReference type="Gene3D" id="3.40.50.300">
    <property type="entry name" value="P-loop containing nucleotide triphosphate hydrolases"/>
    <property type="match status" value="1"/>
</dbReference>
<gene>
    <name evidence="8" type="ORF">ALC56_14629</name>
</gene>
<comment type="function">
    <text evidence="1">Small GTPase required for proper localization of RNA polymerase II (RNAPII). May act at an RNAP assembly step prior to nuclear import.</text>
</comment>
<comment type="similarity">
    <text evidence="2 7">Belongs to the GPN-loop GTPase family.</text>
</comment>
<dbReference type="InterPro" id="IPR004130">
    <property type="entry name" value="Gpn"/>
</dbReference>
<evidence type="ECO:0000256" key="3">
    <source>
        <dbReference type="ARBA" id="ARBA00014587"/>
    </source>
</evidence>
<dbReference type="Proteomes" id="UP000078541">
    <property type="component" value="Unassembled WGS sequence"/>
</dbReference>
<evidence type="ECO:0000256" key="7">
    <source>
        <dbReference type="RuleBase" id="RU365059"/>
    </source>
</evidence>
<dbReference type="EMBL" id="KQ981993">
    <property type="protein sequence ID" value="KYN30818.1"/>
    <property type="molecule type" value="Genomic_DNA"/>
</dbReference>
<dbReference type="CDD" id="cd17872">
    <property type="entry name" value="GPN3"/>
    <property type="match status" value="1"/>
</dbReference>
<dbReference type="FunFam" id="3.40.50.300:FF:000616">
    <property type="entry name" value="GPN-loop GTPase 3"/>
    <property type="match status" value="1"/>
</dbReference>
<evidence type="ECO:0000256" key="6">
    <source>
        <dbReference type="ARBA" id="ARBA00023134"/>
    </source>
</evidence>
<accession>A0A195ERG8</accession>
<name>A0A195ERG8_9HYME</name>
<dbReference type="SUPFAM" id="SSF52540">
    <property type="entry name" value="P-loop containing nucleoside triphosphate hydrolases"/>
    <property type="match status" value="1"/>
</dbReference>
<keyword evidence="9" id="KW-1185">Reference proteome</keyword>
<keyword evidence="5 7" id="KW-0378">Hydrolase</keyword>
<comment type="subunit">
    <text evidence="7">Binds to RNA polymerase II (RNAPII).</text>
</comment>
<evidence type="ECO:0000313" key="9">
    <source>
        <dbReference type="Proteomes" id="UP000078541"/>
    </source>
</evidence>
<evidence type="ECO:0000256" key="2">
    <source>
        <dbReference type="ARBA" id="ARBA00005290"/>
    </source>
</evidence>
<protein>
    <recommendedName>
        <fullName evidence="3 7">GPN-loop GTPase 3</fullName>
    </recommendedName>
</protein>
<evidence type="ECO:0000256" key="5">
    <source>
        <dbReference type="ARBA" id="ARBA00022801"/>
    </source>
</evidence>